<keyword evidence="3 4" id="KW-0732">Signal</keyword>
<dbReference type="InterPro" id="IPR030678">
    <property type="entry name" value="Peptide/Ni-bd"/>
</dbReference>
<proteinExistence type="inferred from homology"/>
<evidence type="ECO:0000256" key="2">
    <source>
        <dbReference type="ARBA" id="ARBA00005695"/>
    </source>
</evidence>
<evidence type="ECO:0000313" key="6">
    <source>
        <dbReference type="EMBL" id="PZW48138.1"/>
    </source>
</evidence>
<dbReference type="AlphaFoldDB" id="A0A2W7IQI9"/>
<keyword evidence="7" id="KW-1185">Reference proteome</keyword>
<dbReference type="EMBL" id="QKYU01000006">
    <property type="protein sequence ID" value="PZW48138.1"/>
    <property type="molecule type" value="Genomic_DNA"/>
</dbReference>
<evidence type="ECO:0000313" key="7">
    <source>
        <dbReference type="Proteomes" id="UP000249688"/>
    </source>
</evidence>
<name>A0A2W7IQI9_9PROT</name>
<dbReference type="GO" id="GO:0015833">
    <property type="term" value="P:peptide transport"/>
    <property type="evidence" value="ECO:0007669"/>
    <property type="project" value="TreeGrafter"/>
</dbReference>
<organism evidence="6 7">
    <name type="scientific">Humitalea rosea</name>
    <dbReference type="NCBI Taxonomy" id="990373"/>
    <lineage>
        <taxon>Bacteria</taxon>
        <taxon>Pseudomonadati</taxon>
        <taxon>Pseudomonadota</taxon>
        <taxon>Alphaproteobacteria</taxon>
        <taxon>Acetobacterales</taxon>
        <taxon>Roseomonadaceae</taxon>
        <taxon>Humitalea</taxon>
    </lineage>
</organism>
<dbReference type="PIRSF" id="PIRSF002741">
    <property type="entry name" value="MppA"/>
    <property type="match status" value="1"/>
</dbReference>
<accession>A0A2W7IQI9</accession>
<feature type="signal peptide" evidence="4">
    <location>
        <begin position="1"/>
        <end position="18"/>
    </location>
</feature>
<dbReference type="SUPFAM" id="SSF53850">
    <property type="entry name" value="Periplasmic binding protein-like II"/>
    <property type="match status" value="1"/>
</dbReference>
<reference evidence="6 7" key="1">
    <citation type="submission" date="2018-06" db="EMBL/GenBank/DDBJ databases">
        <title>Genomic Encyclopedia of Archaeal and Bacterial Type Strains, Phase II (KMG-II): from individual species to whole genera.</title>
        <authorList>
            <person name="Goeker M."/>
        </authorList>
    </citation>
    <scope>NUCLEOTIDE SEQUENCE [LARGE SCALE GENOMIC DNA]</scope>
    <source>
        <strain evidence="6 7">DSM 24525</strain>
    </source>
</reference>
<dbReference type="InterPro" id="IPR039424">
    <property type="entry name" value="SBP_5"/>
</dbReference>
<dbReference type="Proteomes" id="UP000249688">
    <property type="component" value="Unassembled WGS sequence"/>
</dbReference>
<dbReference type="PANTHER" id="PTHR30290">
    <property type="entry name" value="PERIPLASMIC BINDING COMPONENT OF ABC TRANSPORTER"/>
    <property type="match status" value="1"/>
</dbReference>
<protein>
    <submittedName>
        <fullName evidence="6">Peptide/nickel transport system substrate-binding protein</fullName>
    </submittedName>
</protein>
<dbReference type="InterPro" id="IPR000914">
    <property type="entry name" value="SBP_5_dom"/>
</dbReference>
<evidence type="ECO:0000259" key="5">
    <source>
        <dbReference type="Pfam" id="PF00496"/>
    </source>
</evidence>
<sequence length="496" mass="53106">MLRLILLLLAAATVAAQAQSVAIIAVGADPGQLNPAISTAGPAHTVADTIFSGLVTLDEDGTARPDLARSWAATDGPAGPGTIWRFALDPSARWHDGTPFSSADVVYTFTEVLFRYHARARAGLAPAVAAIEAPDPHTVVFRLSRPNPAFLAQLDVTEAPILPQHLYAGTDPRTNPVNGAPIGTGPFRFVAHRHDDRVVLERVSGHGFDRLLFRIIADPTLQAAALLRGEVDYLARVALKDAARLAAMPDVTLHRVRGGPGGSNCVMTLAFNMDRVALPLRRALALAVDREAMLHRFAYGQGGVSWGLLSSGLGDFPIQAVIPAADRVPEAPPRLDIVAFASFRRWVEALQADFARIGITARSRLLDPAATAEAVFARRDFDLSVISYCHGPDPEIGARRLFDSAAIGVPFGNAAGFHAPEVDALLAEASASPEHAERVAAWRDIQARALAELPYWPLVEVDLLVAWRNTASGWAPWSGRFADRARPAGAAPRQDR</sequence>
<gene>
    <name evidence="6" type="ORF">C8P66_106142</name>
</gene>
<evidence type="ECO:0000256" key="1">
    <source>
        <dbReference type="ARBA" id="ARBA00004418"/>
    </source>
</evidence>
<comment type="similarity">
    <text evidence="2">Belongs to the bacterial solute-binding protein 5 family.</text>
</comment>
<evidence type="ECO:0000256" key="4">
    <source>
        <dbReference type="SAM" id="SignalP"/>
    </source>
</evidence>
<evidence type="ECO:0000256" key="3">
    <source>
        <dbReference type="ARBA" id="ARBA00022729"/>
    </source>
</evidence>
<dbReference type="Gene3D" id="3.40.190.10">
    <property type="entry name" value="Periplasmic binding protein-like II"/>
    <property type="match status" value="1"/>
</dbReference>
<dbReference type="RefSeq" id="WP_158537136.1">
    <property type="nucleotide sequence ID" value="NZ_QKYU01000006.1"/>
</dbReference>
<feature type="domain" description="Solute-binding protein family 5" evidence="5">
    <location>
        <begin position="64"/>
        <end position="315"/>
    </location>
</feature>
<dbReference type="OrthoDB" id="9803988at2"/>
<dbReference type="GO" id="GO:0030288">
    <property type="term" value="C:outer membrane-bounded periplasmic space"/>
    <property type="evidence" value="ECO:0007669"/>
    <property type="project" value="UniProtKB-ARBA"/>
</dbReference>
<dbReference type="PANTHER" id="PTHR30290:SF38">
    <property type="entry name" value="D,D-DIPEPTIDE-BINDING PERIPLASMIC PROTEIN DDPA-RELATED"/>
    <property type="match status" value="1"/>
</dbReference>
<dbReference type="Gene3D" id="3.10.105.10">
    <property type="entry name" value="Dipeptide-binding Protein, Domain 3"/>
    <property type="match status" value="1"/>
</dbReference>
<dbReference type="GO" id="GO:1904680">
    <property type="term" value="F:peptide transmembrane transporter activity"/>
    <property type="evidence" value="ECO:0007669"/>
    <property type="project" value="TreeGrafter"/>
</dbReference>
<dbReference type="Pfam" id="PF00496">
    <property type="entry name" value="SBP_bac_5"/>
    <property type="match status" value="1"/>
</dbReference>
<comment type="subcellular location">
    <subcellularLocation>
        <location evidence="1">Periplasm</location>
    </subcellularLocation>
</comment>
<comment type="caution">
    <text evidence="6">The sequence shown here is derived from an EMBL/GenBank/DDBJ whole genome shotgun (WGS) entry which is preliminary data.</text>
</comment>
<feature type="chain" id="PRO_5016082555" evidence="4">
    <location>
        <begin position="19"/>
        <end position="496"/>
    </location>
</feature>
<dbReference type="GO" id="GO:0043190">
    <property type="term" value="C:ATP-binding cassette (ABC) transporter complex"/>
    <property type="evidence" value="ECO:0007669"/>
    <property type="project" value="InterPro"/>
</dbReference>